<feature type="compositionally biased region" description="Polar residues" evidence="1">
    <location>
        <begin position="370"/>
        <end position="381"/>
    </location>
</feature>
<dbReference type="RefSeq" id="XP_002844822.1">
    <property type="nucleotide sequence ID" value="XM_002844776.1"/>
</dbReference>
<feature type="compositionally biased region" description="Pro residues" evidence="1">
    <location>
        <begin position="434"/>
        <end position="445"/>
    </location>
</feature>
<dbReference type="Proteomes" id="UP000002035">
    <property type="component" value="Unassembled WGS sequence"/>
</dbReference>
<dbReference type="eggNOG" id="ENOG502SC1U">
    <property type="taxonomic scope" value="Eukaryota"/>
</dbReference>
<dbReference type="PANTHER" id="PTHR35361:SF1">
    <property type="entry name" value="OS08G0443700 PROTEIN"/>
    <property type="match status" value="1"/>
</dbReference>
<reference evidence="3" key="1">
    <citation type="journal article" date="2012" name="MBio">
        <title>Comparative genome analysis of Trichophyton rubrum and related dermatophytes reveals candidate genes involved in infection.</title>
        <authorList>
            <person name="Martinez D.A."/>
            <person name="Oliver B.G."/>
            <person name="Graeser Y."/>
            <person name="Goldberg J.M."/>
            <person name="Li W."/>
            <person name="Martinez-Rossi N.M."/>
            <person name="Monod M."/>
            <person name="Shelest E."/>
            <person name="Barton R.C."/>
            <person name="Birch E."/>
            <person name="Brakhage A.A."/>
            <person name="Chen Z."/>
            <person name="Gurr S.J."/>
            <person name="Heiman D."/>
            <person name="Heitman J."/>
            <person name="Kosti I."/>
            <person name="Rossi A."/>
            <person name="Saif S."/>
            <person name="Samalova M."/>
            <person name="Saunders C.W."/>
            <person name="Shea T."/>
            <person name="Summerbell R.C."/>
            <person name="Xu J."/>
            <person name="Young S."/>
            <person name="Zeng Q."/>
            <person name="Birren B.W."/>
            <person name="Cuomo C.A."/>
            <person name="White T.C."/>
        </authorList>
    </citation>
    <scope>NUCLEOTIDE SEQUENCE [LARGE SCALE GENOMIC DNA]</scope>
    <source>
        <strain evidence="3">ATCC MYA-4605 / CBS 113480</strain>
    </source>
</reference>
<feature type="compositionally biased region" description="Polar residues" evidence="1">
    <location>
        <begin position="471"/>
        <end position="480"/>
    </location>
</feature>
<gene>
    <name evidence="2" type="ORF">MCYG_06786</name>
</gene>
<feature type="compositionally biased region" description="Acidic residues" evidence="1">
    <location>
        <begin position="145"/>
        <end position="155"/>
    </location>
</feature>
<name>C5FVN3_ARTOC</name>
<dbReference type="STRING" id="554155.C5FVN3"/>
<evidence type="ECO:0000313" key="2">
    <source>
        <dbReference type="EMBL" id="EEQ33967.1"/>
    </source>
</evidence>
<dbReference type="HOGENOM" id="CLU_591800_0_0_1"/>
<feature type="region of interest" description="Disordered" evidence="1">
    <location>
        <begin position="415"/>
        <end position="480"/>
    </location>
</feature>
<feature type="compositionally biased region" description="Polar residues" evidence="1">
    <location>
        <begin position="261"/>
        <end position="275"/>
    </location>
</feature>
<feature type="compositionally biased region" description="Polar residues" evidence="1">
    <location>
        <begin position="77"/>
        <end position="87"/>
    </location>
</feature>
<dbReference type="InterPro" id="IPR028322">
    <property type="entry name" value="PNRC-like_rgn"/>
</dbReference>
<dbReference type="OMA" id="YATPMRT"/>
<feature type="compositionally biased region" description="Polar residues" evidence="1">
    <location>
        <begin position="1"/>
        <end position="11"/>
    </location>
</feature>
<accession>C5FVN3</accession>
<proteinExistence type="predicted"/>
<feature type="compositionally biased region" description="Polar residues" evidence="1">
    <location>
        <begin position="162"/>
        <end position="178"/>
    </location>
</feature>
<evidence type="ECO:0000256" key="1">
    <source>
        <dbReference type="SAM" id="MobiDB-lite"/>
    </source>
</evidence>
<evidence type="ECO:0008006" key="4">
    <source>
        <dbReference type="Google" id="ProtNLM"/>
    </source>
</evidence>
<dbReference type="GeneID" id="9222212"/>
<feature type="region of interest" description="Disordered" evidence="1">
    <location>
        <begin position="1"/>
        <end position="222"/>
    </location>
</feature>
<sequence length="480" mass="51351">MSTPVPTTPRASRNARRNQKRTPSSKAATTDPSHHGKTHTPTARDTNAASDQANQAPESAAKSKKGRSAKKNKDNTKNSPAPAQQQGSHRHRHTSSQPSIKSPNFRDSAHYAGPTFHASPAPSALPIPSFFSKSVPETDYPTSDDLQDDSPDTDPGDSTPTKANNPIPVQQDVGTSSPLDFLFKAARQARSANPLSELEDSGPFNVSTPPRNASRLRLSEGPASSGVFPLELEGSDARTAVIGPSFATSYKDRMNALRASSPGSKQGNAAITQESNDTKIKSEALKNLLLNPTAQRAASASPRLAEPSNHQGNNFRMSGDYSMYQQPTHYASGPTSPVPFAHTGKALGARNDFSPDNSVPQQYLASLCTQPHRAPSSSLRTMVSPTSPVTPPRQQSARYSQLASAPPAHHTNYHGSICGLVSPTPSRTMLPISATPPPRNGPPPRQDLTETKRMEDDLRRILKLNVGDGRSPSSMEQTYA</sequence>
<feature type="region of interest" description="Disordered" evidence="1">
    <location>
        <begin position="258"/>
        <end position="277"/>
    </location>
</feature>
<feature type="compositionally biased region" description="Polar residues" evidence="1">
    <location>
        <begin position="39"/>
        <end position="57"/>
    </location>
</feature>
<dbReference type="GO" id="GO:0016071">
    <property type="term" value="P:mRNA metabolic process"/>
    <property type="evidence" value="ECO:0007669"/>
    <property type="project" value="UniProtKB-ARBA"/>
</dbReference>
<organism evidence="2 3">
    <name type="scientific">Arthroderma otae (strain ATCC MYA-4605 / CBS 113480)</name>
    <name type="common">Microsporum canis</name>
    <dbReference type="NCBI Taxonomy" id="554155"/>
    <lineage>
        <taxon>Eukaryota</taxon>
        <taxon>Fungi</taxon>
        <taxon>Dikarya</taxon>
        <taxon>Ascomycota</taxon>
        <taxon>Pezizomycotina</taxon>
        <taxon>Eurotiomycetes</taxon>
        <taxon>Eurotiomycetidae</taxon>
        <taxon>Onygenales</taxon>
        <taxon>Arthrodermataceae</taxon>
        <taxon>Microsporum</taxon>
    </lineage>
</organism>
<dbReference type="PANTHER" id="PTHR35361">
    <property type="entry name" value="OS08G0443700 PROTEIN"/>
    <property type="match status" value="1"/>
</dbReference>
<dbReference type="VEuPathDB" id="FungiDB:MCYG_06786"/>
<feature type="compositionally biased region" description="Basic and acidic residues" evidence="1">
    <location>
        <begin position="447"/>
        <end position="460"/>
    </location>
</feature>
<dbReference type="EMBL" id="DS995706">
    <property type="protein sequence ID" value="EEQ33967.1"/>
    <property type="molecule type" value="Genomic_DNA"/>
</dbReference>
<feature type="compositionally biased region" description="Low complexity" evidence="1">
    <location>
        <begin position="118"/>
        <end position="132"/>
    </location>
</feature>
<dbReference type="OrthoDB" id="2142961at2759"/>
<protein>
    <recommendedName>
        <fullName evidence="4">Proteophosphoglycan 5</fullName>
    </recommendedName>
</protein>
<keyword evidence="3" id="KW-1185">Reference proteome</keyword>
<evidence type="ECO:0000313" key="3">
    <source>
        <dbReference type="Proteomes" id="UP000002035"/>
    </source>
</evidence>
<feature type="region of interest" description="Disordered" evidence="1">
    <location>
        <begin position="370"/>
        <end position="396"/>
    </location>
</feature>
<dbReference type="Pfam" id="PF15365">
    <property type="entry name" value="PNRC"/>
    <property type="match status" value="1"/>
</dbReference>
<dbReference type="AlphaFoldDB" id="C5FVN3"/>
<feature type="region of interest" description="Disordered" evidence="1">
    <location>
        <begin position="294"/>
        <end position="358"/>
    </location>
</feature>
<feature type="compositionally biased region" description="Polar residues" evidence="1">
    <location>
        <begin position="323"/>
        <end position="335"/>
    </location>
</feature>
<feature type="compositionally biased region" description="Polar residues" evidence="1">
    <location>
        <begin position="21"/>
        <end position="31"/>
    </location>
</feature>